<evidence type="ECO:0008006" key="4">
    <source>
        <dbReference type="Google" id="ProtNLM"/>
    </source>
</evidence>
<sequence>MSNFQGRREQRQQRAAQRRRNRMKVGAVAALGGIMVLGTAGAAAGEEDFRATAGIQLASFALPLFTDAPVPESGNAPGQESASEPEPNTSADAVPQAGETPTGQPEAGQQTDGQQTADQHSGEQAEAEAQAAAASEAEAAATAQKAAADQAAAEEAARIAAASVPVDDPAGAKAYAASVLGGHGWDASQMTCLDTLWNKESEWLTSATNASSGAYGIPQALPGTKLAAAGGDWQTNYRTQVNWGLTYIESRYGSPCSALNFHYANNWY</sequence>
<dbReference type="Proteomes" id="UP001063368">
    <property type="component" value="Chromosome"/>
</dbReference>
<name>A0ABY6FW17_9MICC</name>
<accession>A0ABY6FW17</accession>
<feature type="compositionally biased region" description="Low complexity" evidence="1">
    <location>
        <begin position="107"/>
        <end position="119"/>
    </location>
</feature>
<feature type="compositionally biased region" description="Basic and acidic residues" evidence="1">
    <location>
        <begin position="1"/>
        <end position="12"/>
    </location>
</feature>
<protein>
    <recommendedName>
        <fullName evidence="4">Transglycosylase SLT domain-containing protein</fullName>
    </recommendedName>
</protein>
<gene>
    <name evidence="2" type="ORF">N9A08_06100</name>
</gene>
<organism evidence="2 3">
    <name type="scientific">Arthrobacter koreensis</name>
    <dbReference type="NCBI Taxonomy" id="199136"/>
    <lineage>
        <taxon>Bacteria</taxon>
        <taxon>Bacillati</taxon>
        <taxon>Actinomycetota</taxon>
        <taxon>Actinomycetes</taxon>
        <taxon>Micrococcales</taxon>
        <taxon>Micrococcaceae</taxon>
        <taxon>Arthrobacter</taxon>
    </lineage>
</organism>
<feature type="compositionally biased region" description="Low complexity" evidence="1">
    <location>
        <begin position="127"/>
        <end position="138"/>
    </location>
</feature>
<evidence type="ECO:0000256" key="1">
    <source>
        <dbReference type="SAM" id="MobiDB-lite"/>
    </source>
</evidence>
<feature type="region of interest" description="Disordered" evidence="1">
    <location>
        <begin position="1"/>
        <end position="24"/>
    </location>
</feature>
<proteinExistence type="predicted"/>
<dbReference type="RefSeq" id="WP_263128723.1">
    <property type="nucleotide sequence ID" value="NZ_CP106856.1"/>
</dbReference>
<feature type="region of interest" description="Disordered" evidence="1">
    <location>
        <begin position="68"/>
        <end position="138"/>
    </location>
</feature>
<dbReference type="EMBL" id="CP106856">
    <property type="protein sequence ID" value="UYB37222.1"/>
    <property type="molecule type" value="Genomic_DNA"/>
</dbReference>
<evidence type="ECO:0000313" key="2">
    <source>
        <dbReference type="EMBL" id="UYB37222.1"/>
    </source>
</evidence>
<reference evidence="2" key="1">
    <citation type="submission" date="2022-09" db="EMBL/GenBank/DDBJ databases">
        <authorList>
            <person name="Li D."/>
            <person name="Cheng J."/>
            <person name="Li Y."/>
        </authorList>
    </citation>
    <scope>NUCLEOTIDE SEQUENCE</scope>
    <source>
        <strain evidence="2">DL</strain>
    </source>
</reference>
<feature type="compositionally biased region" description="Polar residues" evidence="1">
    <location>
        <begin position="76"/>
        <end position="91"/>
    </location>
</feature>
<evidence type="ECO:0000313" key="3">
    <source>
        <dbReference type="Proteomes" id="UP001063368"/>
    </source>
</evidence>
<keyword evidence="3" id="KW-1185">Reference proteome</keyword>